<dbReference type="AlphaFoldDB" id="A0AA36LJF1"/>
<reference evidence="1 2" key="1">
    <citation type="submission" date="2015-03" db="EMBL/GenBank/DDBJ databases">
        <authorList>
            <consortium name="Pathogen Informatics"/>
            <person name="Murphy D."/>
        </authorList>
    </citation>
    <scope>NUCLEOTIDE SEQUENCE [LARGE SCALE GENOMIC DNA]</scope>
    <source>
        <strain evidence="1 2">FE82747</strain>
    </source>
</reference>
<sequence>MLNHVILCFYSLYWAGHSIICINFNDKLTLTIAVDDVPFLLILVINGKLHPFVAQLYQIIANRHVNLLLIIKCMAANFFIPHR</sequence>
<evidence type="ECO:0000313" key="2">
    <source>
        <dbReference type="Proteomes" id="UP000040841"/>
    </source>
</evidence>
<protein>
    <submittedName>
        <fullName evidence="1">Uncharacterized protein</fullName>
    </submittedName>
</protein>
<dbReference type="EMBL" id="CQBM01000001">
    <property type="protein sequence ID" value="CNH47300.1"/>
    <property type="molecule type" value="Genomic_DNA"/>
</dbReference>
<gene>
    <name evidence="1" type="ORF">ERS008502_00552</name>
</gene>
<accession>A0AA36LJF1</accession>
<comment type="caution">
    <text evidence="1">The sequence shown here is derived from an EMBL/GenBank/DDBJ whole genome shotgun (WGS) entry which is preliminary data.</text>
</comment>
<organism evidence="1 2">
    <name type="scientific">Yersinia mollaretii</name>
    <dbReference type="NCBI Taxonomy" id="33060"/>
    <lineage>
        <taxon>Bacteria</taxon>
        <taxon>Pseudomonadati</taxon>
        <taxon>Pseudomonadota</taxon>
        <taxon>Gammaproteobacteria</taxon>
        <taxon>Enterobacterales</taxon>
        <taxon>Yersiniaceae</taxon>
        <taxon>Yersinia</taxon>
    </lineage>
</organism>
<name>A0AA36LJF1_YERMO</name>
<evidence type="ECO:0000313" key="1">
    <source>
        <dbReference type="EMBL" id="CNH47300.1"/>
    </source>
</evidence>
<proteinExistence type="predicted"/>
<dbReference type="Proteomes" id="UP000040841">
    <property type="component" value="Unassembled WGS sequence"/>
</dbReference>